<keyword evidence="1" id="KW-0175">Coiled coil</keyword>
<dbReference type="HOGENOM" id="CLU_504492_0_0_1"/>
<dbReference type="GeneID" id="19402184"/>
<feature type="compositionally biased region" description="Polar residues" evidence="2">
    <location>
        <begin position="1"/>
        <end position="15"/>
    </location>
</feature>
<evidence type="ECO:0000256" key="1">
    <source>
        <dbReference type="SAM" id="Coils"/>
    </source>
</evidence>
<feature type="compositionally biased region" description="Polar residues" evidence="2">
    <location>
        <begin position="30"/>
        <end position="48"/>
    </location>
</feature>
<evidence type="ECO:0000313" key="4">
    <source>
        <dbReference type="Proteomes" id="UP000016935"/>
    </source>
</evidence>
<dbReference type="EMBL" id="KB908592">
    <property type="protein sequence ID" value="EOA86794.1"/>
    <property type="molecule type" value="Genomic_DNA"/>
</dbReference>
<feature type="region of interest" description="Disordered" evidence="2">
    <location>
        <begin position="164"/>
        <end position="186"/>
    </location>
</feature>
<feature type="region of interest" description="Disordered" evidence="2">
    <location>
        <begin position="1"/>
        <end position="48"/>
    </location>
</feature>
<name>R0KBM2_EXST2</name>
<dbReference type="Proteomes" id="UP000016935">
    <property type="component" value="Unassembled WGS sequence"/>
</dbReference>
<dbReference type="RefSeq" id="XP_008024897.1">
    <property type="nucleotide sequence ID" value="XM_008026706.1"/>
</dbReference>
<feature type="compositionally biased region" description="Polar residues" evidence="2">
    <location>
        <begin position="170"/>
        <end position="181"/>
    </location>
</feature>
<keyword evidence="4" id="KW-1185">Reference proteome</keyword>
<feature type="coiled-coil region" evidence="1">
    <location>
        <begin position="477"/>
        <end position="529"/>
    </location>
</feature>
<reference evidence="3 4" key="1">
    <citation type="journal article" date="2012" name="PLoS Pathog.">
        <title>Diverse lifestyles and strategies of plant pathogenesis encoded in the genomes of eighteen Dothideomycetes fungi.</title>
        <authorList>
            <person name="Ohm R.A."/>
            <person name="Feau N."/>
            <person name="Henrissat B."/>
            <person name="Schoch C.L."/>
            <person name="Horwitz B.A."/>
            <person name="Barry K.W."/>
            <person name="Condon B.J."/>
            <person name="Copeland A.C."/>
            <person name="Dhillon B."/>
            <person name="Glaser F."/>
            <person name="Hesse C.N."/>
            <person name="Kosti I."/>
            <person name="LaButti K."/>
            <person name="Lindquist E.A."/>
            <person name="Lucas S."/>
            <person name="Salamov A.A."/>
            <person name="Bradshaw R.E."/>
            <person name="Ciuffetti L."/>
            <person name="Hamelin R.C."/>
            <person name="Kema G.H.J."/>
            <person name="Lawrence C."/>
            <person name="Scott J.A."/>
            <person name="Spatafora J.W."/>
            <person name="Turgeon B.G."/>
            <person name="de Wit P.J.G.M."/>
            <person name="Zhong S."/>
            <person name="Goodwin S.B."/>
            <person name="Grigoriev I.V."/>
        </authorList>
    </citation>
    <scope>NUCLEOTIDE SEQUENCE [LARGE SCALE GENOMIC DNA]</scope>
    <source>
        <strain evidence="4">28A</strain>
    </source>
</reference>
<dbReference type="AlphaFoldDB" id="R0KBM2"/>
<sequence>MSEQQRLAFTSSRVPQETAEDGERNEHPDSASSIQPVETNMTQEQEMTQLKKTQQYLEERCNFLTQEAYFWKDRTEQEKLKAANYVGSLTSQRLDLKNKMRELQEQADQEVREVRVELEKEKAKQKDLENTYRADVQQKGKMAAEKEAEIEKLKSEVTTLTSDLKDARASKSTQRNNTATRPGTAAPMGIRAKDERIKQLETETARLEKLQKTHRQDIAQARELQRAAETQVVALRHFESASKKLVKKHADDAKCIVELAHELERYRVRIQEMQCGSEGRDEGQMVGVKTLVPPPPLQLAAAVSSVCIAPVSGRDYSAEVRELEQRLGILQAHHERITDENAELRFRYHNMVTELGSCKNHVGARDGDSEVLVAEMERRSGELECCVELVKEKDDKAGVKVGIAKGELARTFQARIQQLEKERQQHGNPFDNGLAFFENMQDAGKPTPSLSTTKVLDVPGENAPVSNPACSERKEWVEKLEHVVLETLEEVAELKEQWRNRPLCADPEHGRLREEMRIAKDRRSQARSELLAKLRNKREG</sequence>
<reference evidence="3 4" key="2">
    <citation type="journal article" date="2013" name="PLoS Genet.">
        <title>Comparative genome structure, secondary metabolite, and effector coding capacity across Cochliobolus pathogens.</title>
        <authorList>
            <person name="Condon B.J."/>
            <person name="Leng Y."/>
            <person name="Wu D."/>
            <person name="Bushley K.E."/>
            <person name="Ohm R.A."/>
            <person name="Otillar R."/>
            <person name="Martin J."/>
            <person name="Schackwitz W."/>
            <person name="Grimwood J."/>
            <person name="MohdZainudin N."/>
            <person name="Xue C."/>
            <person name="Wang R."/>
            <person name="Manning V.A."/>
            <person name="Dhillon B."/>
            <person name="Tu Z.J."/>
            <person name="Steffenson B.J."/>
            <person name="Salamov A."/>
            <person name="Sun H."/>
            <person name="Lowry S."/>
            <person name="LaButti K."/>
            <person name="Han J."/>
            <person name="Copeland A."/>
            <person name="Lindquist E."/>
            <person name="Barry K."/>
            <person name="Schmutz J."/>
            <person name="Baker S.E."/>
            <person name="Ciuffetti L.M."/>
            <person name="Grigoriev I.V."/>
            <person name="Zhong S."/>
            <person name="Turgeon B.G."/>
        </authorList>
    </citation>
    <scope>NUCLEOTIDE SEQUENCE [LARGE SCALE GENOMIC DNA]</scope>
    <source>
        <strain evidence="4">28A</strain>
    </source>
</reference>
<organism evidence="3 4">
    <name type="scientific">Exserohilum turcicum (strain 28A)</name>
    <name type="common">Northern leaf blight fungus</name>
    <name type="synonym">Setosphaeria turcica</name>
    <dbReference type="NCBI Taxonomy" id="671987"/>
    <lineage>
        <taxon>Eukaryota</taxon>
        <taxon>Fungi</taxon>
        <taxon>Dikarya</taxon>
        <taxon>Ascomycota</taxon>
        <taxon>Pezizomycotina</taxon>
        <taxon>Dothideomycetes</taxon>
        <taxon>Pleosporomycetidae</taxon>
        <taxon>Pleosporales</taxon>
        <taxon>Pleosporineae</taxon>
        <taxon>Pleosporaceae</taxon>
        <taxon>Exserohilum</taxon>
    </lineage>
</organism>
<evidence type="ECO:0000256" key="2">
    <source>
        <dbReference type="SAM" id="MobiDB-lite"/>
    </source>
</evidence>
<proteinExistence type="predicted"/>
<evidence type="ECO:0000313" key="3">
    <source>
        <dbReference type="EMBL" id="EOA86794.1"/>
    </source>
</evidence>
<protein>
    <submittedName>
        <fullName evidence="3">Uncharacterized protein</fullName>
    </submittedName>
</protein>
<gene>
    <name evidence="3" type="ORF">SETTUDRAFT_19318</name>
</gene>
<accession>R0KBM2</accession>